<evidence type="ECO:0000313" key="4">
    <source>
        <dbReference type="Proteomes" id="UP000008827"/>
    </source>
</evidence>
<proteinExistence type="predicted"/>
<reference evidence="2 3" key="1">
    <citation type="journal article" date="2010" name="Nature">
        <title>Genome sequence of the palaeopolyploid soybean.</title>
        <authorList>
            <person name="Schmutz J."/>
            <person name="Cannon S.B."/>
            <person name="Schlueter J."/>
            <person name="Ma J."/>
            <person name="Mitros T."/>
            <person name="Nelson W."/>
            <person name="Hyten D.L."/>
            <person name="Song Q."/>
            <person name="Thelen J.J."/>
            <person name="Cheng J."/>
            <person name="Xu D."/>
            <person name="Hellsten U."/>
            <person name="May G.D."/>
            <person name="Yu Y."/>
            <person name="Sakurai T."/>
            <person name="Umezawa T."/>
            <person name="Bhattacharyya M.K."/>
            <person name="Sandhu D."/>
            <person name="Valliyodan B."/>
            <person name="Lindquist E."/>
            <person name="Peto M."/>
            <person name="Grant D."/>
            <person name="Shu S."/>
            <person name="Goodstein D."/>
            <person name="Barry K."/>
            <person name="Futrell-Griggs M."/>
            <person name="Abernathy B."/>
            <person name="Du J."/>
            <person name="Tian Z."/>
            <person name="Zhu L."/>
            <person name="Gill N."/>
            <person name="Joshi T."/>
            <person name="Libault M."/>
            <person name="Sethuraman A."/>
            <person name="Zhang X.-C."/>
            <person name="Shinozaki K."/>
            <person name="Nguyen H.T."/>
            <person name="Wing R.A."/>
            <person name="Cregan P."/>
            <person name="Specht J."/>
            <person name="Grimwood J."/>
            <person name="Rokhsar D."/>
            <person name="Stacey G."/>
            <person name="Shoemaker R.C."/>
            <person name="Jackson S.A."/>
        </authorList>
    </citation>
    <scope>NUCLEOTIDE SEQUENCE [LARGE SCALE GENOMIC DNA]</scope>
    <source>
        <strain evidence="3">cv. Williams 82</strain>
        <tissue evidence="2">Callus</tissue>
    </source>
</reference>
<evidence type="ECO:0000313" key="3">
    <source>
        <dbReference type="EnsemblPlants" id="KRH22444"/>
    </source>
</evidence>
<dbReference type="Proteomes" id="UP000008827">
    <property type="component" value="Chromosome 13"/>
</dbReference>
<keyword evidence="4" id="KW-1185">Reference proteome</keyword>
<reference evidence="2" key="3">
    <citation type="submission" date="2018-07" db="EMBL/GenBank/DDBJ databases">
        <title>WGS assembly of Glycine max.</title>
        <authorList>
            <person name="Schmutz J."/>
            <person name="Cannon S."/>
            <person name="Schlueter J."/>
            <person name="Ma J."/>
            <person name="Mitros T."/>
            <person name="Nelson W."/>
            <person name="Hyten D."/>
            <person name="Song Q."/>
            <person name="Thelen J."/>
            <person name="Cheng J."/>
            <person name="Xu D."/>
            <person name="Hellsten U."/>
            <person name="May G."/>
            <person name="Yu Y."/>
            <person name="Sakurai T."/>
            <person name="Umezawa T."/>
            <person name="Bhattacharyya M."/>
            <person name="Sandhu D."/>
            <person name="Valliyodan B."/>
            <person name="Lindquist E."/>
            <person name="Peto M."/>
            <person name="Grant D."/>
            <person name="Shu S."/>
            <person name="Goodstein D."/>
            <person name="Barry K."/>
            <person name="Futrell-Griggs M."/>
            <person name="Abernathy B."/>
            <person name="Du J."/>
            <person name="Tian Z."/>
            <person name="Zhu L."/>
            <person name="Gill N."/>
            <person name="Joshi T."/>
            <person name="Libault M."/>
            <person name="Sethuraman A."/>
            <person name="Zhang X."/>
            <person name="Shinozaki K."/>
            <person name="Nguyen H."/>
            <person name="Wing R."/>
            <person name="Cregan P."/>
            <person name="Specht J."/>
            <person name="Grimwood J."/>
            <person name="Rokhsar D."/>
            <person name="Stacey G."/>
            <person name="Shoemaker R."/>
            <person name="Jackson S."/>
        </authorList>
    </citation>
    <scope>NUCLEOTIDE SEQUENCE</scope>
    <source>
        <tissue evidence="2">Callus</tissue>
    </source>
</reference>
<dbReference type="InParanoid" id="K7M2R9"/>
<dbReference type="PaxDb" id="3847-GLYMA13G37661.1"/>
<sequence>MPNKKTIRPNSPPSDPSAEEHVPNPIVSGTHINSIKANVKTYIPHCKANCKEPENNLCCNRKCSHTK</sequence>
<evidence type="ECO:0000256" key="1">
    <source>
        <dbReference type="SAM" id="MobiDB-lite"/>
    </source>
</evidence>
<reference evidence="3" key="2">
    <citation type="submission" date="2018-02" db="UniProtKB">
        <authorList>
            <consortium name="EnsemblPlants"/>
        </authorList>
    </citation>
    <scope>IDENTIFICATION</scope>
    <source>
        <strain evidence="3">Williams 82</strain>
    </source>
</reference>
<evidence type="ECO:0000313" key="2">
    <source>
        <dbReference type="EMBL" id="KRH22444.1"/>
    </source>
</evidence>
<dbReference type="EMBL" id="CM000846">
    <property type="protein sequence ID" value="KRH22444.1"/>
    <property type="molecule type" value="Genomic_DNA"/>
</dbReference>
<accession>K7M2R9</accession>
<dbReference type="HOGENOM" id="CLU_2817487_0_0_1"/>
<feature type="region of interest" description="Disordered" evidence="1">
    <location>
        <begin position="1"/>
        <end position="29"/>
    </location>
</feature>
<gene>
    <name evidence="2" type="ORF">GLYMA_13G300800</name>
</gene>
<protein>
    <submittedName>
        <fullName evidence="2 3">Uncharacterized protein</fullName>
    </submittedName>
</protein>
<dbReference type="EnsemblPlants" id="KRH22444">
    <property type="protein sequence ID" value="KRH22444"/>
    <property type="gene ID" value="GLYMA_13G300800"/>
</dbReference>
<dbReference type="Gramene" id="KRH22444">
    <property type="protein sequence ID" value="KRH22444"/>
    <property type="gene ID" value="GLYMA_13G300800"/>
</dbReference>
<dbReference type="AlphaFoldDB" id="K7M2R9"/>
<organism evidence="3">
    <name type="scientific">Glycine max</name>
    <name type="common">Soybean</name>
    <name type="synonym">Glycine hispida</name>
    <dbReference type="NCBI Taxonomy" id="3847"/>
    <lineage>
        <taxon>Eukaryota</taxon>
        <taxon>Viridiplantae</taxon>
        <taxon>Streptophyta</taxon>
        <taxon>Embryophyta</taxon>
        <taxon>Tracheophyta</taxon>
        <taxon>Spermatophyta</taxon>
        <taxon>Magnoliopsida</taxon>
        <taxon>eudicotyledons</taxon>
        <taxon>Gunneridae</taxon>
        <taxon>Pentapetalae</taxon>
        <taxon>rosids</taxon>
        <taxon>fabids</taxon>
        <taxon>Fabales</taxon>
        <taxon>Fabaceae</taxon>
        <taxon>Papilionoideae</taxon>
        <taxon>50 kb inversion clade</taxon>
        <taxon>NPAAA clade</taxon>
        <taxon>indigoferoid/millettioid clade</taxon>
        <taxon>Phaseoleae</taxon>
        <taxon>Glycine</taxon>
        <taxon>Glycine subgen. Soja</taxon>
    </lineage>
</organism>
<name>K7M2R9_SOYBN</name>